<dbReference type="Proteomes" id="UP001443914">
    <property type="component" value="Unassembled WGS sequence"/>
</dbReference>
<dbReference type="Pfam" id="PF10441">
    <property type="entry name" value="Urb2"/>
    <property type="match status" value="1"/>
</dbReference>
<name>A0AAW1IMX9_SAPOF</name>
<evidence type="ECO:0000313" key="3">
    <source>
        <dbReference type="EMBL" id="KAK9690825.1"/>
    </source>
</evidence>
<dbReference type="EMBL" id="JBDFQZ010000009">
    <property type="protein sequence ID" value="KAK9690825.1"/>
    <property type="molecule type" value="Genomic_DNA"/>
</dbReference>
<evidence type="ECO:0000256" key="1">
    <source>
        <dbReference type="SAM" id="MobiDB-lite"/>
    </source>
</evidence>
<dbReference type="GO" id="GO:0042254">
    <property type="term" value="P:ribosome biogenesis"/>
    <property type="evidence" value="ECO:0007669"/>
    <property type="project" value="TreeGrafter"/>
</dbReference>
<dbReference type="GO" id="GO:0005730">
    <property type="term" value="C:nucleolus"/>
    <property type="evidence" value="ECO:0007669"/>
    <property type="project" value="TreeGrafter"/>
</dbReference>
<feature type="region of interest" description="Disordered" evidence="1">
    <location>
        <begin position="1"/>
        <end position="32"/>
    </location>
</feature>
<accession>A0AAW1IMX9</accession>
<protein>
    <recommendedName>
        <fullName evidence="2">Nucleolar 27S pre-rRNA processing Urb2/Npa2 C-terminal domain-containing protein</fullName>
    </recommendedName>
</protein>
<feature type="compositionally biased region" description="Basic residues" evidence="1">
    <location>
        <begin position="7"/>
        <end position="25"/>
    </location>
</feature>
<organism evidence="3 4">
    <name type="scientific">Saponaria officinalis</name>
    <name type="common">Common soapwort</name>
    <name type="synonym">Lychnis saponaria</name>
    <dbReference type="NCBI Taxonomy" id="3572"/>
    <lineage>
        <taxon>Eukaryota</taxon>
        <taxon>Viridiplantae</taxon>
        <taxon>Streptophyta</taxon>
        <taxon>Embryophyta</taxon>
        <taxon>Tracheophyta</taxon>
        <taxon>Spermatophyta</taxon>
        <taxon>Magnoliopsida</taxon>
        <taxon>eudicotyledons</taxon>
        <taxon>Gunneridae</taxon>
        <taxon>Pentapetalae</taxon>
        <taxon>Caryophyllales</taxon>
        <taxon>Caryophyllaceae</taxon>
        <taxon>Caryophylleae</taxon>
        <taxon>Saponaria</taxon>
    </lineage>
</organism>
<proteinExistence type="predicted"/>
<dbReference type="PANTHER" id="PTHR15682">
    <property type="entry name" value="UNHEALTHY RIBOSOME BIOGENESIS PROTEIN 2 HOMOLOG"/>
    <property type="match status" value="1"/>
</dbReference>
<dbReference type="InterPro" id="IPR018849">
    <property type="entry name" value="Urb2/Npa2_C"/>
</dbReference>
<sequence>MADSVERKHKPTNTKKKNKHKKRKLPISSEIEKPSKLSCIRDEFPEEKHPKYVEKMEMEEENTGGNHQWRNLELALSIQSKEINSHKKVELIYEFVISRAFEKEDEFNTSSSSRLILYISNWIQSLLITSEKKNRSRDKDSEESQFCLDYRCWQIFTYCLDESSKLDVSLSLSRDILRVISCVAMSTLHQLNGVHTNVEILSCITTECHLYNTVNGCLKSLFNSHGRLLNGNLDLWTVTVSSLLELVIKTFAHNLQDSDVGSLIIELSCLVFEHFSNFLKVHPCRKNGYRDFVEKLLEPLLHLLGMLPEQIMDDGNSMVKNLFNLVQEIVSYGLFHLIHLDEYLSLHGTERYSSLTEWKVVNARTSVKSYLRHLFDKLENLVSKRKVHALSGIGEMFQLFVNCVRKQKKDSQDSGAQSTKDPSKIGNLISEKSKTTSPGWNMRKSFFDFFVLTMEPLLLDLKKHLQSESESKTFVMDVHFALKSVNKILSTMVRERIYVRTEDNSGGACLSFFKVSYGLLQSCYGKVSQFWSSNCSNDNLVQFEVLHSAAKEIAFVVMNFLEIEYEVIGDGLDSTWLMILTFLAMGHSSGAALELCPLSSVAVDLGCRVVSLYSELRQVNLALFGLCKGLRHSVVNQVDDEMKLSEVLPSKFSLHGDKFAKSGLLLLSAQRFSLEICNAIKSIPEGQANEYVQNLSADISDSLEWIKFTCPTTDEDELEDSNFHHKSSVKAEILGMVLSEIYSLVLDSIPVTTGNSYRTGVSLENLIGVLRPSMTLLIDPEQDRLDTFILSVLGITSEGKIVKCQNDFHDKASSLILFYFRLYVSCRSLYRQTLSLMPPKSTKKMSGMMADLCTAYSGDELLEMTEFVDEGYFSWVIRHSSPLLSMMLMLKGSILLESSACRSSLIYVMHIMTLQRLGNLKRQIQSVEYIVKRNENVISSKLVDDADLSALRKKKRKQDKFLTGLKQEADCLTGFIMEFLYVDDQQLQISESSDPRFMESGSWDLGVCTVDEKTLHIAVWWIMCQNFDTWCNYATKKNLKSFLSRLIYNSLPRESNKKFEENSRDDSGVELNVTKYKVSRDLLCDTNFYDQRFVRRYIVSRICNILEKLAPLLFEDSANNDVDFSSCDWTEAMSVLSNAPMATRDKPATASSQLNLHAAARSLLNLLSHMMERALCVKSFSRCLIYLVNFERLIVGSFVKPHGTLLHEHYELLGLLVSCRRTLRYLLTTFCEKSEAYKSSSLGIFSKCPSPFLWLLKSINVVVDWSNFMSLDYNDDRVNNMTVSLIDQTAYVFFTVCKREFALAVHLALNPKETIVSSKNIKSCKCLTMIVEALEVETKSLFPFLKEALNDGNVDLNKISSVLSCVQGSLWGLECALSNIGTNFKELKAKLKKYNYKTISGIINFLDTVVKFICISSQIFFRSDQSVKSSYDDQDMQNLENGSHGLVEFASFDYNCLRTDLLQSFLDGQNLQAAYFLRRLLISSSAIVRLSTAVKCSSLSSKTVQILLGCAEFLLTKFSNMLDMPKSSSFLWLDGTVQFLEALGSQFPLTDPSTTKDTYTKLLELNIMAIGKCIYLQRKRATLASHDIESVTKLLTTSHVPKPSVVDPLYSLGLDDLKTRLRKSFKVLIEKPSELHLLSVMQALQAALTGRRVGFTTICDIQMGITDGGSVSSVVAAGVDCLDLLLESLKGNKLWNSVKTQLNGLIASLFNIVIHLQGPTLFYGRSNSSFVNNSPDSGSVVLMCAEVLTRIAGKPALFHLDFHHVSQSLHIPGTLFQCFYSLKADQASHQRFSSTNDSKDHDHCQVDRQFSINLYAASCRLLWTVVKHHKSDCIRCVFLLQTSLQALLHCLEHVSADTTDGKDYFTWEVEEGVKCATYLRRVYEEIRQQRDEFGQHGYKFLSDYIGVFSGLGSLKHGLRREVDEALRPGVYSLIDICSPDDLQHLHTVFGEGPRRSTLASLKHDYDHNFKYGGKV</sequence>
<dbReference type="PANTHER" id="PTHR15682:SF2">
    <property type="entry name" value="UNHEALTHY RIBOSOME BIOGENESIS PROTEIN 2 HOMOLOG"/>
    <property type="match status" value="1"/>
</dbReference>
<dbReference type="InterPro" id="IPR052609">
    <property type="entry name" value="Ribosome_Biogenesis_Reg"/>
</dbReference>
<gene>
    <name evidence="3" type="ORF">RND81_09G156400</name>
</gene>
<evidence type="ECO:0000313" key="4">
    <source>
        <dbReference type="Proteomes" id="UP001443914"/>
    </source>
</evidence>
<reference evidence="3" key="1">
    <citation type="submission" date="2024-03" db="EMBL/GenBank/DDBJ databases">
        <title>WGS assembly of Saponaria officinalis var. Norfolk2.</title>
        <authorList>
            <person name="Jenkins J."/>
            <person name="Shu S."/>
            <person name="Grimwood J."/>
            <person name="Barry K."/>
            <person name="Goodstein D."/>
            <person name="Schmutz J."/>
            <person name="Leebens-Mack J."/>
            <person name="Osbourn A."/>
        </authorList>
    </citation>
    <scope>NUCLEOTIDE SEQUENCE [LARGE SCALE GENOMIC DNA]</scope>
    <source>
        <strain evidence="3">JIC</strain>
    </source>
</reference>
<comment type="caution">
    <text evidence="3">The sequence shown here is derived from an EMBL/GenBank/DDBJ whole genome shotgun (WGS) entry which is preliminary data.</text>
</comment>
<evidence type="ECO:0000259" key="2">
    <source>
        <dbReference type="Pfam" id="PF10441"/>
    </source>
</evidence>
<feature type="region of interest" description="Disordered" evidence="1">
    <location>
        <begin position="411"/>
        <end position="437"/>
    </location>
</feature>
<keyword evidence="4" id="KW-1185">Reference proteome</keyword>
<feature type="domain" description="Nucleolar 27S pre-rRNA processing Urb2/Npa2 C-terminal" evidence="2">
    <location>
        <begin position="1743"/>
        <end position="1974"/>
    </location>
</feature>